<keyword evidence="2" id="KW-1185">Reference proteome</keyword>
<name>A0ACC2X4K3_9TREE</name>
<comment type="caution">
    <text evidence="1">The sequence shown here is derived from an EMBL/GenBank/DDBJ whole genome shotgun (WGS) entry which is preliminary data.</text>
</comment>
<dbReference type="Proteomes" id="UP001234202">
    <property type="component" value="Unassembled WGS sequence"/>
</dbReference>
<organism evidence="1 2">
    <name type="scientific">Naganishia onofrii</name>
    <dbReference type="NCBI Taxonomy" id="1851511"/>
    <lineage>
        <taxon>Eukaryota</taxon>
        <taxon>Fungi</taxon>
        <taxon>Dikarya</taxon>
        <taxon>Basidiomycota</taxon>
        <taxon>Agaricomycotina</taxon>
        <taxon>Tremellomycetes</taxon>
        <taxon>Filobasidiales</taxon>
        <taxon>Filobasidiaceae</taxon>
        <taxon>Naganishia</taxon>
    </lineage>
</organism>
<proteinExistence type="predicted"/>
<gene>
    <name evidence="1" type="ORF">QFC24_005911</name>
</gene>
<accession>A0ACC2X4K3</accession>
<reference evidence="1" key="1">
    <citation type="submission" date="2023-04" db="EMBL/GenBank/DDBJ databases">
        <title>Draft Genome sequencing of Naganishia species isolated from polar environments using Oxford Nanopore Technology.</title>
        <authorList>
            <person name="Leo P."/>
            <person name="Venkateswaran K."/>
        </authorList>
    </citation>
    <scope>NUCLEOTIDE SEQUENCE</scope>
    <source>
        <strain evidence="1">DBVPG 5303</strain>
    </source>
</reference>
<sequence>MPIPVATPRGPTSQPVFLPAHTGASAQTFTSSTYSPAGTPVDERDQQHMHVHGLGGGGGRDPHALSDVRERMESERDELDQDGQDNEHDEEEVEEDDWENQTRGISYKDMHLTPQDHASDPAARYELMELLGTGNFGKVYKARDIRTNQIVAIKQIDLENTDDDFSEIQEEITHLQACDSPHITRYYGSFVKGYKLWIVMEFLAGSVNDLLKPAPFSEPNIATTIRQMLLGLEYLHSIGKIHRDIKAANVLVSERGEVKLADFGVSSQLSHAMSRRFTFVGTPFWMAPEVISRQAGYDTKADIWSLGITAYELAKGEPPHADKHPMKVVFLIPQAPAPRLDPRETQWSDAFRDFVAKCLEKDPEVRPTATELLTHPFIRKAGPKRSLIRLINRYAEWKHQQLKRNPRHKSLLEMQQAPTVESYADMTMMSEWNFEDGGADGGGSGGTVKGMTVVGLPGRDSGRPVPPVRDANEQAEQQMSSGLGKVGEGYEEDSKDSFARMEKERLDTIIVVDPAADPPIESRSADVRSVTPLASAAGRDGRGRVVESDSESVSSTQRTIKPAAVYKTPQTPPHPARAQAHARREPTALGKAAGAKAVLSSAQQNRTPADVVIDQAVLPAISKALKNATSAADVQALQSLQQGFKVLGTNNPELADQLMVDMLAGIRENGTVRAHLTRKAKARSSLEDIRDSFQAVPSTAPPSPSKETKQPGQQQQQTPRASLDDKTETKEGYQIADVLYLRWLDNLRLKWPLGGTS</sequence>
<dbReference type="EMBL" id="JASBWV010000026">
    <property type="protein sequence ID" value="KAJ9118945.1"/>
    <property type="molecule type" value="Genomic_DNA"/>
</dbReference>
<protein>
    <submittedName>
        <fullName evidence="1">Uncharacterized protein</fullName>
    </submittedName>
</protein>
<evidence type="ECO:0000313" key="1">
    <source>
        <dbReference type="EMBL" id="KAJ9118945.1"/>
    </source>
</evidence>
<evidence type="ECO:0000313" key="2">
    <source>
        <dbReference type="Proteomes" id="UP001234202"/>
    </source>
</evidence>